<gene>
    <name evidence="2" type="ORF">METZ01_LOCUS187011</name>
</gene>
<dbReference type="EMBL" id="UINC01037923">
    <property type="protein sequence ID" value="SVB34157.1"/>
    <property type="molecule type" value="Genomic_DNA"/>
</dbReference>
<reference evidence="2" key="1">
    <citation type="submission" date="2018-05" db="EMBL/GenBank/DDBJ databases">
        <authorList>
            <person name="Lanie J.A."/>
            <person name="Ng W.-L."/>
            <person name="Kazmierczak K.M."/>
            <person name="Andrzejewski T.M."/>
            <person name="Davidsen T.M."/>
            <person name="Wayne K.J."/>
            <person name="Tettelin H."/>
            <person name="Glass J.I."/>
            <person name="Rusch D."/>
            <person name="Podicherti R."/>
            <person name="Tsui H.-C.T."/>
            <person name="Winkler M.E."/>
        </authorList>
    </citation>
    <scope>NUCLEOTIDE SEQUENCE</scope>
</reference>
<protein>
    <recommendedName>
        <fullName evidence="3">EamA domain-containing protein</fullName>
    </recommendedName>
</protein>
<keyword evidence="1" id="KW-0812">Transmembrane</keyword>
<feature type="transmembrane region" description="Helical" evidence="1">
    <location>
        <begin position="68"/>
        <end position="94"/>
    </location>
</feature>
<proteinExistence type="predicted"/>
<feature type="non-terminal residue" evidence="2">
    <location>
        <position position="100"/>
    </location>
</feature>
<evidence type="ECO:0000256" key="1">
    <source>
        <dbReference type="SAM" id="Phobius"/>
    </source>
</evidence>
<evidence type="ECO:0000313" key="2">
    <source>
        <dbReference type="EMBL" id="SVB34157.1"/>
    </source>
</evidence>
<dbReference type="AlphaFoldDB" id="A0A382D937"/>
<evidence type="ECO:0008006" key="3">
    <source>
        <dbReference type="Google" id="ProtNLM"/>
    </source>
</evidence>
<keyword evidence="1" id="KW-0472">Membrane</keyword>
<accession>A0A382D937</accession>
<organism evidence="2">
    <name type="scientific">marine metagenome</name>
    <dbReference type="NCBI Taxonomy" id="408172"/>
    <lineage>
        <taxon>unclassified sequences</taxon>
        <taxon>metagenomes</taxon>
        <taxon>ecological metagenomes</taxon>
    </lineage>
</organism>
<feature type="transmembrane region" description="Helical" evidence="1">
    <location>
        <begin position="37"/>
        <end position="56"/>
    </location>
</feature>
<sequence length="100" mass="11255">METWIWIPITFLAAFMQAARTAGQKYLTKDFSAVGASYVRFLWGLPFALAYLWFLQQNGGYALPEADWQFFVFAALAGLSQITATVLLVFLFSLRNFAVG</sequence>
<keyword evidence="1" id="KW-1133">Transmembrane helix</keyword>
<name>A0A382D937_9ZZZZ</name>